<evidence type="ECO:0000313" key="3">
    <source>
        <dbReference type="Proteomes" id="UP000287910"/>
    </source>
</evidence>
<dbReference type="Proteomes" id="UP000287910">
    <property type="component" value="Unassembled WGS sequence"/>
</dbReference>
<feature type="domain" description="DUF2249" evidence="1">
    <location>
        <begin position="12"/>
        <end position="78"/>
    </location>
</feature>
<dbReference type="EMBL" id="RYYR01000015">
    <property type="protein sequence ID" value="RUL51641.1"/>
    <property type="molecule type" value="Genomic_DNA"/>
</dbReference>
<evidence type="ECO:0000313" key="2">
    <source>
        <dbReference type="EMBL" id="RUL51641.1"/>
    </source>
</evidence>
<sequence length="79" mass="9539">MNDVQMKQTLHAPDIEPKIRHRSIMKAFDELNSGEFMELTNNHDPKPLYYMFLIEREGQFTWEYREQGPDLWRIVIGKN</sequence>
<organism evidence="2 3">
    <name type="scientific">Lysinibacillus antri</name>
    <dbReference type="NCBI Taxonomy" id="2498145"/>
    <lineage>
        <taxon>Bacteria</taxon>
        <taxon>Bacillati</taxon>
        <taxon>Bacillota</taxon>
        <taxon>Bacilli</taxon>
        <taxon>Bacillales</taxon>
        <taxon>Bacillaceae</taxon>
        <taxon>Lysinibacillus</taxon>
    </lineage>
</organism>
<gene>
    <name evidence="2" type="ORF">EK386_12275</name>
</gene>
<protein>
    <submittedName>
        <fullName evidence="2">DUF2249 domain-containing protein</fullName>
    </submittedName>
</protein>
<name>A0A3S0P5D2_9BACI</name>
<dbReference type="RefSeq" id="WP_126659464.1">
    <property type="nucleotide sequence ID" value="NZ_RYYR01000015.1"/>
</dbReference>
<accession>A0A3S0P5D2</accession>
<proteinExistence type="predicted"/>
<dbReference type="InterPro" id="IPR018720">
    <property type="entry name" value="DUF2249"/>
</dbReference>
<dbReference type="AlphaFoldDB" id="A0A3S0P5D2"/>
<dbReference type="Pfam" id="PF10006">
    <property type="entry name" value="DUF2249"/>
    <property type="match status" value="1"/>
</dbReference>
<evidence type="ECO:0000259" key="1">
    <source>
        <dbReference type="Pfam" id="PF10006"/>
    </source>
</evidence>
<keyword evidence="3" id="KW-1185">Reference proteome</keyword>
<comment type="caution">
    <text evidence="2">The sequence shown here is derived from an EMBL/GenBank/DDBJ whole genome shotgun (WGS) entry which is preliminary data.</text>
</comment>
<reference evidence="2 3" key="1">
    <citation type="submission" date="2018-12" db="EMBL/GenBank/DDBJ databases">
        <title>Lysinibacillus antri sp. nov., isolated from a cave soil.</title>
        <authorList>
            <person name="Narsing Rao M.P."/>
            <person name="Zhang H."/>
            <person name="Dong Z.-Y."/>
            <person name="Niu X.-K."/>
            <person name="Zhang K."/>
            <person name="Fang B.-Z."/>
            <person name="Kang Y.-Q."/>
            <person name="Xiao M."/>
            <person name="Li W.-J."/>
        </authorList>
    </citation>
    <scope>NUCLEOTIDE SEQUENCE [LARGE SCALE GENOMIC DNA]</scope>
    <source>
        <strain evidence="2 3">SYSU K30002</strain>
    </source>
</reference>